<protein>
    <submittedName>
        <fullName evidence="4">tRNA (N6-threonylcarbamoyladenosine(37)-N6)-methyltransferase TrmO</fullName>
    </submittedName>
</protein>
<dbReference type="Gene3D" id="2.40.30.70">
    <property type="entry name" value="YaeB-like"/>
    <property type="match status" value="1"/>
</dbReference>
<keyword evidence="4" id="KW-0808">Transferase</keyword>
<comment type="similarity">
    <text evidence="2">Belongs to the tRNA methyltransferase O family.</text>
</comment>
<evidence type="ECO:0000256" key="1">
    <source>
        <dbReference type="ARBA" id="ARBA00022691"/>
    </source>
</evidence>
<feature type="domain" description="TsaA-like" evidence="3">
    <location>
        <begin position="4"/>
        <end position="135"/>
    </location>
</feature>
<dbReference type="Proteomes" id="UP000319809">
    <property type="component" value="Chromosome"/>
</dbReference>
<dbReference type="NCBIfam" id="TIGR00104">
    <property type="entry name" value="tRNA_TsaA"/>
    <property type="match status" value="1"/>
</dbReference>
<dbReference type="InterPro" id="IPR040372">
    <property type="entry name" value="YaeB-like"/>
</dbReference>
<gene>
    <name evidence="4" type="primary">tsaA</name>
    <name evidence="4" type="ORF">FH971_03150</name>
</gene>
<dbReference type="Pfam" id="PF01980">
    <property type="entry name" value="TrmO_N"/>
    <property type="match status" value="1"/>
</dbReference>
<reference evidence="4 5" key="1">
    <citation type="submission" date="2019-06" db="EMBL/GenBank/DDBJ databases">
        <title>The genome of Shewanella sp. SM1901.</title>
        <authorList>
            <person name="Cha Q."/>
        </authorList>
    </citation>
    <scope>NUCLEOTIDE SEQUENCE [LARGE SCALE GENOMIC DNA]</scope>
    <source>
        <strain evidence="4 5">SM1901</strain>
    </source>
</reference>
<keyword evidence="5" id="KW-1185">Reference proteome</keyword>
<dbReference type="PANTHER" id="PTHR12818">
    <property type="entry name" value="TRNA (ADENINE(37)-N6)-METHYLTRANSFERASE"/>
    <property type="match status" value="1"/>
</dbReference>
<evidence type="ECO:0000256" key="2">
    <source>
        <dbReference type="ARBA" id="ARBA00033753"/>
    </source>
</evidence>
<evidence type="ECO:0000259" key="3">
    <source>
        <dbReference type="PROSITE" id="PS51668"/>
    </source>
</evidence>
<keyword evidence="4" id="KW-0489">Methyltransferase</keyword>
<dbReference type="CDD" id="cd09281">
    <property type="entry name" value="UPF0066"/>
    <property type="match status" value="1"/>
</dbReference>
<name>A0A4Y5YBP7_9GAMM</name>
<dbReference type="AlphaFoldDB" id="A0A4Y5YBP7"/>
<dbReference type="GO" id="GO:0008168">
    <property type="term" value="F:methyltransferase activity"/>
    <property type="evidence" value="ECO:0007669"/>
    <property type="project" value="UniProtKB-KW"/>
</dbReference>
<evidence type="ECO:0000313" key="4">
    <source>
        <dbReference type="EMBL" id="QDE30057.1"/>
    </source>
</evidence>
<dbReference type="InterPro" id="IPR036414">
    <property type="entry name" value="YaeB_N_sf"/>
</dbReference>
<dbReference type="EMBL" id="CP041036">
    <property type="protein sequence ID" value="QDE30057.1"/>
    <property type="molecule type" value="Genomic_DNA"/>
</dbReference>
<accession>A0A4Y5YBP7</accession>
<dbReference type="PROSITE" id="PS51668">
    <property type="entry name" value="TSAA_2"/>
    <property type="match status" value="1"/>
</dbReference>
<dbReference type="RefSeq" id="WP_137222971.1">
    <property type="nucleotide sequence ID" value="NZ_CP041036.1"/>
</dbReference>
<evidence type="ECO:0000313" key="5">
    <source>
        <dbReference type="Proteomes" id="UP000319809"/>
    </source>
</evidence>
<keyword evidence="1" id="KW-0949">S-adenosyl-L-methionine</keyword>
<sequence length="157" mass="17689">MITFHPIGYAKTPFEEIDNVPLQSAGISNDIAELIIHEEFVEGLDDLHGFSHIYVLFHIHKAKGSALKVKPFLDTEHRGIFATRSPKRPNPIGLSIVEIDRIEGGRVFVKGIDLLNGTPIIDIKPYIQSFDNIKDTKDGWYEQGFDPKTTLSDDRFA</sequence>
<dbReference type="GO" id="GO:0032259">
    <property type="term" value="P:methylation"/>
    <property type="evidence" value="ECO:0007669"/>
    <property type="project" value="UniProtKB-KW"/>
</dbReference>
<dbReference type="KEGG" id="spol:FH971_03150"/>
<organism evidence="4 5">
    <name type="scientific">Shewanella polaris</name>
    <dbReference type="NCBI Taxonomy" id="2588449"/>
    <lineage>
        <taxon>Bacteria</taxon>
        <taxon>Pseudomonadati</taxon>
        <taxon>Pseudomonadota</taxon>
        <taxon>Gammaproteobacteria</taxon>
        <taxon>Alteromonadales</taxon>
        <taxon>Shewanellaceae</taxon>
        <taxon>Shewanella</taxon>
    </lineage>
</organism>
<proteinExistence type="inferred from homology"/>
<dbReference type="InterPro" id="IPR023370">
    <property type="entry name" value="TrmO-like_N"/>
</dbReference>
<dbReference type="PANTHER" id="PTHR12818:SF0">
    <property type="entry name" value="TRNA (ADENINE(37)-N6)-METHYLTRANSFERASE"/>
    <property type="match status" value="1"/>
</dbReference>
<dbReference type="InterPro" id="IPR036413">
    <property type="entry name" value="YaeB-like_sf"/>
</dbReference>
<dbReference type="SUPFAM" id="SSF118196">
    <property type="entry name" value="YaeB-like"/>
    <property type="match status" value="1"/>
</dbReference>